<proteinExistence type="predicted"/>
<gene>
    <name evidence="1" type="ORF">SBA5_30260</name>
</gene>
<evidence type="ECO:0000313" key="1">
    <source>
        <dbReference type="EMBL" id="SPE21053.1"/>
    </source>
</evidence>
<dbReference type="Proteomes" id="UP000239735">
    <property type="component" value="Unassembled WGS sequence"/>
</dbReference>
<name>A0A2N9LD27_9BACT</name>
<sequence>MRSGPFGRRQRIFTARCPLLEAARPQRNKWAEANGEVKAFTLNMRRIKTKALKSHAGPLDLRAVLRERQTAWRVPELTGLLSLGDHTLYDAIAYGQLPASRIGSTLRISPIDALAWYEARTTSKEERPALVDDRALGRNAVTHDL</sequence>
<evidence type="ECO:0000313" key="2">
    <source>
        <dbReference type="Proteomes" id="UP000239735"/>
    </source>
</evidence>
<reference evidence="2" key="1">
    <citation type="submission" date="2018-02" db="EMBL/GenBank/DDBJ databases">
        <authorList>
            <person name="Hausmann B."/>
        </authorList>
    </citation>
    <scope>NUCLEOTIDE SEQUENCE [LARGE SCALE GENOMIC DNA]</scope>
    <source>
        <strain evidence="2">Peat soil MAG SbA5</strain>
    </source>
</reference>
<dbReference type="EMBL" id="OKRB01000086">
    <property type="protein sequence ID" value="SPE21053.1"/>
    <property type="molecule type" value="Genomic_DNA"/>
</dbReference>
<dbReference type="AlphaFoldDB" id="A0A2N9LD27"/>
<accession>A0A2N9LD27</accession>
<evidence type="ECO:0008006" key="3">
    <source>
        <dbReference type="Google" id="ProtNLM"/>
    </source>
</evidence>
<organism evidence="1 2">
    <name type="scientific">Candidatus Sulfuritelmatomonas gaucii</name>
    <dbReference type="NCBI Taxonomy" id="2043161"/>
    <lineage>
        <taxon>Bacteria</taxon>
        <taxon>Pseudomonadati</taxon>
        <taxon>Acidobacteriota</taxon>
        <taxon>Terriglobia</taxon>
        <taxon>Terriglobales</taxon>
        <taxon>Acidobacteriaceae</taxon>
        <taxon>Candidatus Sulfuritelmatomonas</taxon>
    </lineage>
</organism>
<protein>
    <recommendedName>
        <fullName evidence="3">Helix-turn-helix domain-containing protein</fullName>
    </recommendedName>
</protein>